<comment type="subcellular location">
    <subcellularLocation>
        <location evidence="1">Endomembrane system</location>
        <topology evidence="1">Multi-pass membrane protein</topology>
    </subcellularLocation>
</comment>
<dbReference type="InterPro" id="IPR007318">
    <property type="entry name" value="Phopholipid_MeTrfase"/>
</dbReference>
<keyword evidence="4 5" id="KW-0472">Membrane</keyword>
<dbReference type="InterPro" id="IPR052527">
    <property type="entry name" value="Metal_cation-efflux_comp"/>
</dbReference>
<protein>
    <recommendedName>
        <fullName evidence="7">Steroid 5-alpha reductase C-terminal domain-containing protein</fullName>
    </recommendedName>
</protein>
<feature type="transmembrane region" description="Helical" evidence="5">
    <location>
        <begin position="52"/>
        <end position="73"/>
    </location>
</feature>
<evidence type="ECO:0000256" key="3">
    <source>
        <dbReference type="ARBA" id="ARBA00022989"/>
    </source>
</evidence>
<comment type="caution">
    <text evidence="6">The sequence shown here is derived from an EMBL/GenBank/DDBJ whole genome shotgun (WGS) entry which is preliminary data.</text>
</comment>
<gene>
    <name evidence="6" type="ORF">S01H4_01039</name>
</gene>
<evidence type="ECO:0000313" key="6">
    <source>
        <dbReference type="EMBL" id="GAG66568.1"/>
    </source>
</evidence>
<evidence type="ECO:0000256" key="5">
    <source>
        <dbReference type="SAM" id="Phobius"/>
    </source>
</evidence>
<dbReference type="Pfam" id="PF04191">
    <property type="entry name" value="PEMT"/>
    <property type="match status" value="1"/>
</dbReference>
<feature type="transmembrane region" description="Helical" evidence="5">
    <location>
        <begin position="122"/>
        <end position="149"/>
    </location>
</feature>
<proteinExistence type="predicted"/>
<evidence type="ECO:0008006" key="7">
    <source>
        <dbReference type="Google" id="ProtNLM"/>
    </source>
</evidence>
<feature type="transmembrane region" description="Helical" evidence="5">
    <location>
        <begin position="12"/>
        <end position="31"/>
    </location>
</feature>
<dbReference type="AlphaFoldDB" id="X1A1D7"/>
<keyword evidence="3 5" id="KW-1133">Transmembrane helix</keyword>
<dbReference type="Gene3D" id="1.20.120.1630">
    <property type="match status" value="1"/>
</dbReference>
<dbReference type="EMBL" id="BART01000172">
    <property type="protein sequence ID" value="GAG66568.1"/>
    <property type="molecule type" value="Genomic_DNA"/>
</dbReference>
<name>X1A1D7_9ZZZZ</name>
<keyword evidence="2 5" id="KW-0812">Transmembrane</keyword>
<evidence type="ECO:0000256" key="4">
    <source>
        <dbReference type="ARBA" id="ARBA00023136"/>
    </source>
</evidence>
<evidence type="ECO:0000256" key="2">
    <source>
        <dbReference type="ARBA" id="ARBA00022692"/>
    </source>
</evidence>
<feature type="transmembrane region" description="Helical" evidence="5">
    <location>
        <begin position="79"/>
        <end position="101"/>
    </location>
</feature>
<evidence type="ECO:0000256" key="1">
    <source>
        <dbReference type="ARBA" id="ARBA00004127"/>
    </source>
</evidence>
<sequence length="192" mass="22107">MSIKPAFELGIWNAWIFMIWFFLPPIISICGSKGKATSKRLAVSVPIKHEKLLNVISTATFVAGFIYSIFLLLQLGKVWFFMGLVIFLIALVISLSATFFVRTTPTDKPFTKGPYRYSRHPLYVAETLIFLSIAIAGVSWVFLLLIVIMQSFHIIYAPAEEQYCLKRYGKDYREYMNRTPRWIGIPKSEKSY</sequence>
<dbReference type="PANTHER" id="PTHR43847">
    <property type="entry name" value="BLL3993 PROTEIN"/>
    <property type="match status" value="1"/>
</dbReference>
<accession>X1A1D7</accession>
<dbReference type="GO" id="GO:0012505">
    <property type="term" value="C:endomembrane system"/>
    <property type="evidence" value="ECO:0007669"/>
    <property type="project" value="UniProtKB-SubCell"/>
</dbReference>
<organism evidence="6">
    <name type="scientific">marine sediment metagenome</name>
    <dbReference type="NCBI Taxonomy" id="412755"/>
    <lineage>
        <taxon>unclassified sequences</taxon>
        <taxon>metagenomes</taxon>
        <taxon>ecological metagenomes</taxon>
    </lineage>
</organism>
<dbReference type="PANTHER" id="PTHR43847:SF1">
    <property type="entry name" value="BLL3993 PROTEIN"/>
    <property type="match status" value="1"/>
</dbReference>
<reference evidence="6" key="1">
    <citation type="journal article" date="2014" name="Front. Microbiol.">
        <title>High frequency of phylogenetically diverse reductive dehalogenase-homologous genes in deep subseafloor sedimentary metagenomes.</title>
        <authorList>
            <person name="Kawai M."/>
            <person name="Futagami T."/>
            <person name="Toyoda A."/>
            <person name="Takaki Y."/>
            <person name="Nishi S."/>
            <person name="Hori S."/>
            <person name="Arai W."/>
            <person name="Tsubouchi T."/>
            <person name="Morono Y."/>
            <person name="Uchiyama I."/>
            <person name="Ito T."/>
            <person name="Fujiyama A."/>
            <person name="Inagaki F."/>
            <person name="Takami H."/>
        </authorList>
    </citation>
    <scope>NUCLEOTIDE SEQUENCE</scope>
    <source>
        <strain evidence="6">Expedition CK06-06</strain>
    </source>
</reference>